<evidence type="ECO:0000256" key="1">
    <source>
        <dbReference type="SAM" id="SignalP"/>
    </source>
</evidence>
<comment type="caution">
    <text evidence="2">The sequence shown here is derived from an EMBL/GenBank/DDBJ whole genome shotgun (WGS) entry which is preliminary data.</text>
</comment>
<keyword evidence="1" id="KW-0732">Signal</keyword>
<dbReference type="EMBL" id="SMTF01000003">
    <property type="protein sequence ID" value="TDK25983.1"/>
    <property type="molecule type" value="Genomic_DNA"/>
</dbReference>
<proteinExistence type="predicted"/>
<keyword evidence="2" id="KW-0378">Hydrolase</keyword>
<dbReference type="InterPro" id="IPR043504">
    <property type="entry name" value="Peptidase_S1_PA_chymotrypsin"/>
</dbReference>
<dbReference type="GO" id="GO:0006508">
    <property type="term" value="P:proteolysis"/>
    <property type="evidence" value="ECO:0007669"/>
    <property type="project" value="UniProtKB-KW"/>
</dbReference>
<keyword evidence="3" id="KW-1185">Reference proteome</keyword>
<evidence type="ECO:0000313" key="2">
    <source>
        <dbReference type="EMBL" id="TDK25983.1"/>
    </source>
</evidence>
<feature type="signal peptide" evidence="1">
    <location>
        <begin position="1"/>
        <end position="20"/>
    </location>
</feature>
<keyword evidence="2" id="KW-0645">Protease</keyword>
<dbReference type="SUPFAM" id="SSF50494">
    <property type="entry name" value="Trypsin-like serine proteases"/>
    <property type="match status" value="1"/>
</dbReference>
<dbReference type="PANTHER" id="PTHR36234">
    <property type="entry name" value="LYSYL ENDOPEPTIDASE"/>
    <property type="match status" value="1"/>
</dbReference>
<dbReference type="Gene3D" id="2.40.10.10">
    <property type="entry name" value="Trypsin-like serine proteases"/>
    <property type="match status" value="2"/>
</dbReference>
<dbReference type="RefSeq" id="WP_133321015.1">
    <property type="nucleotide sequence ID" value="NZ_SMTF01000003.1"/>
</dbReference>
<sequence length="483" mass="50619">MKLVHCVLLAVLSFPLAATASAVERVDGEASRTPAQATVQWRGAKRAAMALPSLRYGELSAERIATLHAANRTRAHKATQIGIARTAAHEGAGRQLPALSWEPLAAGGHVARFEVTSPVALGLRVGLRIEGLPDSAELRFGGSELPLGDLLLMRGDEIANATLEDGVFWSPVTDGETQAIEIFLPAGSDPSRVRVAAPQLSHLLANSRRNFKIVEKIGESGSCNVDTACRVGELGAGFVHAKNAVAHMVYNLFNTNGSLYGTYICTGTLLNDTVPTTQVPYFYTADHCFAGGSGGVPAQNRQNVANTLTTHWNYEATSCGSGVSTTRTQVTGGADVLFNDANSDAMLLRLRNAAPTDATFSGWDSAPLGSGQAVFAIHHPSGDAKKVSSGQKTGQDAVSHRVGWISGTTEGGSSGSGLFTSGPGGFLLRGGLYGGNASCANTGSVSNANNFDWYSRLDVVFPQIRQHLAPQPMRSNGAQPLVP</sequence>
<dbReference type="OrthoDB" id="5619888at2"/>
<dbReference type="AlphaFoldDB" id="A0A4R5TXT7"/>
<reference evidence="2 3" key="1">
    <citation type="submission" date="2019-03" db="EMBL/GenBank/DDBJ databases">
        <title>Luteimonas zhaokaii sp.nov., isolated from the rectal contents of Plateau pika in Yushu, Qinghai Province, China.</title>
        <authorList>
            <person name="Zhang G."/>
        </authorList>
    </citation>
    <scope>NUCLEOTIDE SEQUENCE [LARGE SCALE GENOMIC DNA]</scope>
    <source>
        <strain evidence="2 3">B9</strain>
    </source>
</reference>
<dbReference type="Proteomes" id="UP000294796">
    <property type="component" value="Unassembled WGS sequence"/>
</dbReference>
<dbReference type="PANTHER" id="PTHR36234:SF5">
    <property type="entry name" value="LYSYL ENDOPEPTIDASE"/>
    <property type="match status" value="1"/>
</dbReference>
<dbReference type="Pfam" id="PF13365">
    <property type="entry name" value="Trypsin_2"/>
    <property type="match status" value="1"/>
</dbReference>
<accession>A0A4R5TXT7</accession>
<dbReference type="InterPro" id="IPR009003">
    <property type="entry name" value="Peptidase_S1_PA"/>
</dbReference>
<name>A0A4R5TXT7_9GAMM</name>
<evidence type="ECO:0000313" key="3">
    <source>
        <dbReference type="Proteomes" id="UP000294796"/>
    </source>
</evidence>
<dbReference type="GO" id="GO:0008233">
    <property type="term" value="F:peptidase activity"/>
    <property type="evidence" value="ECO:0007669"/>
    <property type="project" value="UniProtKB-KW"/>
</dbReference>
<feature type="chain" id="PRO_5020999464" evidence="1">
    <location>
        <begin position="21"/>
        <end position="483"/>
    </location>
</feature>
<gene>
    <name evidence="2" type="ORF">E2F46_05085</name>
</gene>
<organism evidence="2 3">
    <name type="scientific">Luteimonas aestuarii</name>
    <dbReference type="NCBI Taxonomy" id="453837"/>
    <lineage>
        <taxon>Bacteria</taxon>
        <taxon>Pseudomonadati</taxon>
        <taxon>Pseudomonadota</taxon>
        <taxon>Gammaproteobacteria</taxon>
        <taxon>Lysobacterales</taxon>
        <taxon>Lysobacteraceae</taxon>
        <taxon>Luteimonas</taxon>
    </lineage>
</organism>
<protein>
    <submittedName>
        <fullName evidence="2">Serine protease</fullName>
    </submittedName>
</protein>